<name>A0A1E3VT52_9HYPH</name>
<gene>
    <name evidence="3" type="ORF">AUC69_15305</name>
</gene>
<dbReference type="AlphaFoldDB" id="A0A1E3VT52"/>
<dbReference type="STRING" id="1774969.AUC69_15305"/>
<keyword evidence="2" id="KW-0732">Signal</keyword>
<evidence type="ECO:0008006" key="5">
    <source>
        <dbReference type="Google" id="ProtNLM"/>
    </source>
</evidence>
<evidence type="ECO:0000256" key="2">
    <source>
        <dbReference type="SAM" id="SignalP"/>
    </source>
</evidence>
<keyword evidence="4" id="KW-1185">Reference proteome</keyword>
<feature type="signal peptide" evidence="2">
    <location>
        <begin position="1"/>
        <end position="33"/>
    </location>
</feature>
<feature type="region of interest" description="Disordered" evidence="1">
    <location>
        <begin position="88"/>
        <end position="108"/>
    </location>
</feature>
<protein>
    <recommendedName>
        <fullName evidence="5">Ankyrin repeat domain-containing protein</fullName>
    </recommendedName>
</protein>
<feature type="chain" id="PRO_5009138601" description="Ankyrin repeat domain-containing protein" evidence="2">
    <location>
        <begin position="34"/>
        <end position="135"/>
    </location>
</feature>
<accession>A0A1E3VT52</accession>
<dbReference type="Proteomes" id="UP000094472">
    <property type="component" value="Unassembled WGS sequence"/>
</dbReference>
<organism evidence="3 4">
    <name type="scientific">Methyloceanibacter superfactus</name>
    <dbReference type="NCBI Taxonomy" id="1774969"/>
    <lineage>
        <taxon>Bacteria</taxon>
        <taxon>Pseudomonadati</taxon>
        <taxon>Pseudomonadota</taxon>
        <taxon>Alphaproteobacteria</taxon>
        <taxon>Hyphomicrobiales</taxon>
        <taxon>Hyphomicrobiaceae</taxon>
        <taxon>Methyloceanibacter</taxon>
    </lineage>
</organism>
<feature type="region of interest" description="Disordered" evidence="1">
    <location>
        <begin position="116"/>
        <end position="135"/>
    </location>
</feature>
<sequence>MKPSLLAAAFRPAAAAAAAALICLPLLSPDARADRKACQALEQGYEQIQRGASPIEVNNVLFSAADQDCEALAVLVLEKGASLEARDRFGPTRWPMPPRPAMPTSSPCSWIAARPSTPAISTVPPPSIRRRNPAG</sequence>
<evidence type="ECO:0000313" key="4">
    <source>
        <dbReference type="Proteomes" id="UP000094472"/>
    </source>
</evidence>
<evidence type="ECO:0000313" key="3">
    <source>
        <dbReference type="EMBL" id="ODR96136.1"/>
    </source>
</evidence>
<proteinExistence type="predicted"/>
<dbReference type="EMBL" id="LPWF01000030">
    <property type="protein sequence ID" value="ODR96136.1"/>
    <property type="molecule type" value="Genomic_DNA"/>
</dbReference>
<evidence type="ECO:0000256" key="1">
    <source>
        <dbReference type="SAM" id="MobiDB-lite"/>
    </source>
</evidence>
<comment type="caution">
    <text evidence="3">The sequence shown here is derived from an EMBL/GenBank/DDBJ whole genome shotgun (WGS) entry which is preliminary data.</text>
</comment>
<reference evidence="3 4" key="1">
    <citation type="journal article" date="2016" name="Environ. Microbiol.">
        <title>New Methyloceanibacter diversity from North Sea sediments includes methanotroph containing solely the soluble methane monooxygenase.</title>
        <authorList>
            <person name="Vekeman B."/>
            <person name="Kerckhof F.M."/>
            <person name="Cremers G."/>
            <person name="de Vos P."/>
            <person name="Vandamme P."/>
            <person name="Boon N."/>
            <person name="Op den Camp H.J."/>
            <person name="Heylen K."/>
        </authorList>
    </citation>
    <scope>NUCLEOTIDE SEQUENCE [LARGE SCALE GENOMIC DNA]</scope>
    <source>
        <strain evidence="3 4">R-67175</strain>
    </source>
</reference>